<dbReference type="InterPro" id="IPR036249">
    <property type="entry name" value="Thioredoxin-like_sf"/>
</dbReference>
<keyword evidence="4" id="KW-1185">Reference proteome</keyword>
<dbReference type="SFLD" id="SFLDG00358">
    <property type="entry name" value="Main_(cytGST)"/>
    <property type="match status" value="1"/>
</dbReference>
<dbReference type="CDD" id="cd03188">
    <property type="entry name" value="GST_C_Beta"/>
    <property type="match status" value="1"/>
</dbReference>
<comment type="caution">
    <text evidence="3">The sequence shown here is derived from an EMBL/GenBank/DDBJ whole genome shotgun (WGS) entry which is preliminary data.</text>
</comment>
<accession>A0A7C9VJB1</accession>
<feature type="domain" description="GST C-terminal" evidence="2">
    <location>
        <begin position="86"/>
        <end position="208"/>
    </location>
</feature>
<reference evidence="3" key="1">
    <citation type="submission" date="2020-02" db="EMBL/GenBank/DDBJ databases">
        <title>Draft genome sequence of Candidatus Afipia apatlaquensis IBT-C3, a potential strain for decolorization of textile dyes.</title>
        <authorList>
            <person name="Sanchez-Reyes A."/>
            <person name="Breton-Deval L."/>
            <person name="Mangelson H."/>
            <person name="Sanchez-Flores A."/>
        </authorList>
    </citation>
    <scope>NUCLEOTIDE SEQUENCE [LARGE SCALE GENOMIC DNA]</scope>
    <source>
        <strain evidence="3">IBT-C3</strain>
    </source>
</reference>
<evidence type="ECO:0000313" key="4">
    <source>
        <dbReference type="Proteomes" id="UP000480266"/>
    </source>
</evidence>
<name>A0A7C9VJB1_9BRAD</name>
<proteinExistence type="predicted"/>
<dbReference type="Proteomes" id="UP000480266">
    <property type="component" value="Unassembled WGS sequence"/>
</dbReference>
<dbReference type="Pfam" id="PF02798">
    <property type="entry name" value="GST_N"/>
    <property type="match status" value="1"/>
</dbReference>
<gene>
    <name evidence="3" type="ORF">G4V63_19945</name>
</gene>
<dbReference type="SFLD" id="SFLDS00019">
    <property type="entry name" value="Glutathione_Transferase_(cytos"/>
    <property type="match status" value="1"/>
</dbReference>
<dbReference type="PROSITE" id="PS50405">
    <property type="entry name" value="GST_CTER"/>
    <property type="match status" value="1"/>
</dbReference>
<dbReference type="AlphaFoldDB" id="A0A7C9VJB1"/>
<evidence type="ECO:0000313" key="3">
    <source>
        <dbReference type="EMBL" id="NGX97389.1"/>
    </source>
</evidence>
<evidence type="ECO:0000259" key="2">
    <source>
        <dbReference type="PROSITE" id="PS50405"/>
    </source>
</evidence>
<dbReference type="InterPro" id="IPR010987">
    <property type="entry name" value="Glutathione-S-Trfase_C-like"/>
</dbReference>
<dbReference type="Gene3D" id="1.20.1050.10">
    <property type="match status" value="1"/>
</dbReference>
<dbReference type="InterPro" id="IPR036282">
    <property type="entry name" value="Glutathione-S-Trfase_C_sf"/>
</dbReference>
<dbReference type="GO" id="GO:0016740">
    <property type="term" value="F:transferase activity"/>
    <property type="evidence" value="ECO:0007669"/>
    <property type="project" value="UniProtKB-KW"/>
</dbReference>
<feature type="domain" description="GST N-terminal" evidence="1">
    <location>
        <begin position="1"/>
        <end position="80"/>
    </location>
</feature>
<dbReference type="Gene3D" id="3.40.30.10">
    <property type="entry name" value="Glutaredoxin"/>
    <property type="match status" value="1"/>
</dbReference>
<dbReference type="SUPFAM" id="SSF47616">
    <property type="entry name" value="GST C-terminal domain-like"/>
    <property type="match status" value="1"/>
</dbReference>
<dbReference type="InterPro" id="IPR004045">
    <property type="entry name" value="Glutathione_S-Trfase_N"/>
</dbReference>
<dbReference type="PANTHER" id="PTHR44051:SF8">
    <property type="entry name" value="GLUTATHIONE S-TRANSFERASE GSTA"/>
    <property type="match status" value="1"/>
</dbReference>
<dbReference type="CDD" id="cd03057">
    <property type="entry name" value="GST_N_Beta"/>
    <property type="match status" value="1"/>
</dbReference>
<protein>
    <submittedName>
        <fullName evidence="3">Glutathione S-transferase family protein</fullName>
    </submittedName>
</protein>
<dbReference type="SFLD" id="SFLDG01150">
    <property type="entry name" value="Main.1:_Beta-like"/>
    <property type="match status" value="1"/>
</dbReference>
<dbReference type="EMBL" id="JAAMRR010001022">
    <property type="protein sequence ID" value="NGX97389.1"/>
    <property type="molecule type" value="Genomic_DNA"/>
</dbReference>
<sequence>MLKLFYTPHTSALATRIVLEEVGAKYEITLIDFEKNEQCSPEYLKINPRGRVPSLVTDSGVLTETPALLVYLAQLFPQSRLAPIDDPYLFAEVQSFNSFICSNLHVAHSHRMRGHRWADEPAAIEAMKRKVPQTVKVAFEQVERHLLRGPWVLGEQYTVSDAYLFTMAQWMEADGVDPSSFPKVLDHRNRMSLRPAVRSALRQELGDQ</sequence>
<dbReference type="SUPFAM" id="SSF52833">
    <property type="entry name" value="Thioredoxin-like"/>
    <property type="match status" value="1"/>
</dbReference>
<dbReference type="PROSITE" id="PS50404">
    <property type="entry name" value="GST_NTER"/>
    <property type="match status" value="1"/>
</dbReference>
<dbReference type="InterPro" id="IPR040079">
    <property type="entry name" value="Glutathione_S-Trfase"/>
</dbReference>
<organism evidence="3 4">
    <name type="scientific">Candidatus Afipia apatlaquensis</name>
    <dbReference type="NCBI Taxonomy" id="2712852"/>
    <lineage>
        <taxon>Bacteria</taxon>
        <taxon>Pseudomonadati</taxon>
        <taxon>Pseudomonadota</taxon>
        <taxon>Alphaproteobacteria</taxon>
        <taxon>Hyphomicrobiales</taxon>
        <taxon>Nitrobacteraceae</taxon>
        <taxon>Afipia</taxon>
    </lineage>
</organism>
<dbReference type="PANTHER" id="PTHR44051">
    <property type="entry name" value="GLUTATHIONE S-TRANSFERASE-RELATED"/>
    <property type="match status" value="1"/>
</dbReference>
<dbReference type="Pfam" id="PF13410">
    <property type="entry name" value="GST_C_2"/>
    <property type="match status" value="1"/>
</dbReference>
<evidence type="ECO:0000259" key="1">
    <source>
        <dbReference type="PROSITE" id="PS50404"/>
    </source>
</evidence>